<feature type="compositionally biased region" description="Basic and acidic residues" evidence="1">
    <location>
        <begin position="60"/>
        <end position="72"/>
    </location>
</feature>
<comment type="caution">
    <text evidence="2">The sequence shown here is derived from an EMBL/GenBank/DDBJ whole genome shotgun (WGS) entry which is preliminary data.</text>
</comment>
<organism evidence="2">
    <name type="scientific">Tanacetum cinerariifolium</name>
    <name type="common">Dalmatian daisy</name>
    <name type="synonym">Chrysanthemum cinerariifolium</name>
    <dbReference type="NCBI Taxonomy" id="118510"/>
    <lineage>
        <taxon>Eukaryota</taxon>
        <taxon>Viridiplantae</taxon>
        <taxon>Streptophyta</taxon>
        <taxon>Embryophyta</taxon>
        <taxon>Tracheophyta</taxon>
        <taxon>Spermatophyta</taxon>
        <taxon>Magnoliopsida</taxon>
        <taxon>eudicotyledons</taxon>
        <taxon>Gunneridae</taxon>
        <taxon>Pentapetalae</taxon>
        <taxon>asterids</taxon>
        <taxon>campanulids</taxon>
        <taxon>Asterales</taxon>
        <taxon>Asteraceae</taxon>
        <taxon>Asteroideae</taxon>
        <taxon>Anthemideae</taxon>
        <taxon>Anthemidinae</taxon>
        <taxon>Tanacetum</taxon>
    </lineage>
</organism>
<gene>
    <name evidence="2" type="ORF">Tci_386590</name>
</gene>
<evidence type="ECO:0000256" key="1">
    <source>
        <dbReference type="SAM" id="MobiDB-lite"/>
    </source>
</evidence>
<accession>A0A699HE89</accession>
<dbReference type="AlphaFoldDB" id="A0A699HE89"/>
<protein>
    <submittedName>
        <fullName evidence="2">Uncharacterized protein</fullName>
    </submittedName>
</protein>
<reference evidence="2" key="1">
    <citation type="journal article" date="2019" name="Sci. Rep.">
        <title>Draft genome of Tanacetum cinerariifolium, the natural source of mosquito coil.</title>
        <authorList>
            <person name="Yamashiro T."/>
            <person name="Shiraishi A."/>
            <person name="Satake H."/>
            <person name="Nakayama K."/>
        </authorList>
    </citation>
    <scope>NUCLEOTIDE SEQUENCE</scope>
</reference>
<evidence type="ECO:0000313" key="2">
    <source>
        <dbReference type="EMBL" id="GEY14616.1"/>
    </source>
</evidence>
<dbReference type="EMBL" id="BKCJ010155308">
    <property type="protein sequence ID" value="GEY14616.1"/>
    <property type="molecule type" value="Genomic_DNA"/>
</dbReference>
<proteinExistence type="predicted"/>
<feature type="region of interest" description="Disordered" evidence="1">
    <location>
        <begin position="53"/>
        <end position="77"/>
    </location>
</feature>
<name>A0A699HE89_TANCI</name>
<sequence>MLDDDGDEMETVARWCSDDGDEERVVVSAVASGGLTMEDGDDGSGGDDWNLAGKLAGGGRRPEKVREKRGLDDDGEGGDEIKTVVRWCSDDGDEERVVVSVVAWRLSHDGGDGVVVA</sequence>